<dbReference type="Proteomes" id="UP000238081">
    <property type="component" value="Unassembled WGS sequence"/>
</dbReference>
<dbReference type="AlphaFoldDB" id="A0A0A6Q3C7"/>
<name>A0A0A6Q3C7_CLOBU</name>
<evidence type="ECO:0000313" key="2">
    <source>
        <dbReference type="Proteomes" id="UP000238081"/>
    </source>
</evidence>
<reference evidence="1 2" key="1">
    <citation type="submission" date="2016-01" db="EMBL/GenBank/DDBJ databases">
        <title>Characterization of the Clostridium difficile lineages that are prevalent in Hong Kong and China.</title>
        <authorList>
            <person name="Kwok J.S.-L."/>
            <person name="Lam W.-Y."/>
            <person name="Ip M."/>
            <person name="Chan T.-F."/>
            <person name="Hawkey P.M."/>
            <person name="Tsui S.K.-W."/>
        </authorList>
    </citation>
    <scope>NUCLEOTIDE SEQUENCE [LARGE SCALE GENOMIC DNA]</scope>
    <source>
        <strain evidence="1 2">300064</strain>
    </source>
</reference>
<proteinExistence type="predicted"/>
<evidence type="ECO:0000313" key="1">
    <source>
        <dbReference type="EMBL" id="PPV15760.1"/>
    </source>
</evidence>
<protein>
    <submittedName>
        <fullName evidence="1">Uncharacterized protein</fullName>
    </submittedName>
</protein>
<dbReference type="EMBL" id="LRDH01000096">
    <property type="protein sequence ID" value="PPV15760.1"/>
    <property type="molecule type" value="Genomic_DNA"/>
</dbReference>
<dbReference type="OrthoDB" id="2062632at2"/>
<accession>A0A0A6Q3C7</accession>
<organism evidence="1 2">
    <name type="scientific">Clostridium butyricum</name>
    <dbReference type="NCBI Taxonomy" id="1492"/>
    <lineage>
        <taxon>Bacteria</taxon>
        <taxon>Bacillati</taxon>
        <taxon>Bacillota</taxon>
        <taxon>Clostridia</taxon>
        <taxon>Eubacteriales</taxon>
        <taxon>Clostridiaceae</taxon>
        <taxon>Clostridium</taxon>
    </lineage>
</organism>
<sequence length="108" mass="13162">MNQKLLLDLKIRLQQLLFFIKENDKSSKPYFCRFLKIMLHNIEIWENGNCKDTDELIKFIKEDWNYCNNVHTGIPEYGIWSNDYEIRKNLNITFRNMVFEIDKILNNI</sequence>
<comment type="caution">
    <text evidence="1">The sequence shown here is derived from an EMBL/GenBank/DDBJ whole genome shotgun (WGS) entry which is preliminary data.</text>
</comment>
<gene>
    <name evidence="1" type="ORF">AWN73_01310</name>
</gene>
<dbReference type="KEGG" id="cbut:ATN24_11355"/>
<dbReference type="RefSeq" id="WP_043661506.1">
    <property type="nucleotide sequence ID" value="NZ_BTGE01000006.1"/>
</dbReference>